<dbReference type="AlphaFoldDB" id="D8PVA1"/>
<feature type="transmembrane region" description="Helical" evidence="2">
    <location>
        <begin position="359"/>
        <end position="379"/>
    </location>
</feature>
<feature type="transmembrane region" description="Helical" evidence="2">
    <location>
        <begin position="288"/>
        <end position="308"/>
    </location>
</feature>
<feature type="region of interest" description="Disordered" evidence="1">
    <location>
        <begin position="1"/>
        <end position="216"/>
    </location>
</feature>
<dbReference type="OMA" id="PSSYHRK"/>
<reference evidence="3 4" key="1">
    <citation type="journal article" date="2010" name="Nat. Biotechnol.">
        <title>Genome sequence of the model mushroom Schizophyllum commune.</title>
        <authorList>
            <person name="Ohm R.A."/>
            <person name="de Jong J.F."/>
            <person name="Lugones L.G."/>
            <person name="Aerts A."/>
            <person name="Kothe E."/>
            <person name="Stajich J.E."/>
            <person name="de Vries R.P."/>
            <person name="Record E."/>
            <person name="Levasseur A."/>
            <person name="Baker S.E."/>
            <person name="Bartholomew K.A."/>
            <person name="Coutinho P.M."/>
            <person name="Erdmann S."/>
            <person name="Fowler T.J."/>
            <person name="Gathman A.C."/>
            <person name="Lombard V."/>
            <person name="Henrissat B."/>
            <person name="Knabe N."/>
            <person name="Kuees U."/>
            <person name="Lilly W.W."/>
            <person name="Lindquist E."/>
            <person name="Lucas S."/>
            <person name="Magnuson J.K."/>
            <person name="Piumi F."/>
            <person name="Raudaskoski M."/>
            <person name="Salamov A."/>
            <person name="Schmutz J."/>
            <person name="Schwarze F.W.M.R."/>
            <person name="vanKuyk P.A."/>
            <person name="Horton J.S."/>
            <person name="Grigoriev I.V."/>
            <person name="Woesten H.A.B."/>
        </authorList>
    </citation>
    <scope>NUCLEOTIDE SEQUENCE [LARGE SCALE GENOMIC DNA]</scope>
    <source>
        <strain evidence="4">H4-8 / FGSC 9210</strain>
    </source>
</reference>
<name>D8PVA1_SCHCM</name>
<feature type="compositionally biased region" description="Low complexity" evidence="1">
    <location>
        <begin position="81"/>
        <end position="93"/>
    </location>
</feature>
<evidence type="ECO:0000256" key="1">
    <source>
        <dbReference type="SAM" id="MobiDB-lite"/>
    </source>
</evidence>
<gene>
    <name evidence="3" type="ORF">SCHCODRAFT_105122</name>
</gene>
<proteinExistence type="predicted"/>
<keyword evidence="4" id="KW-1185">Reference proteome</keyword>
<evidence type="ECO:0000256" key="2">
    <source>
        <dbReference type="SAM" id="Phobius"/>
    </source>
</evidence>
<evidence type="ECO:0000313" key="4">
    <source>
        <dbReference type="Proteomes" id="UP000007431"/>
    </source>
</evidence>
<dbReference type="KEGG" id="scm:SCHCO_02607894"/>
<sequence>MQPSRSSNQFPTTQDRHGDSHDQQLQPQTPRPRAEGAIARTVSEGSTTGKRKADEVDSGTPPDKKEHKTTFAADNRPHRQSGTSATASTAPSSYTRKRARLSNASSPDARLRPRAERSPGHRQHQHQSSPSPSPRAHVHRQHSSHGRHDSTASRGSRRSTGPGGTMPFAAIFEPPQEASLRPPSRATRPPSRAPSSVRRHVPSVHRAPSRISRSSMISGSSIPISALVAPRAPSVSIASQSRHFHMRDPHRPPRVHSTPWSLSLPSPGDDEYPRWQPWKGEGASPIQAWIFFVSFVLFPLWWVGGFVLKVPKTRRIGDTADLEKGKMPEAGTHSRDDSVVLDDPQVEHDARTWRTRCRIMAVVSLFTYVPFIVCIAVFAPH</sequence>
<feature type="region of interest" description="Disordered" evidence="1">
    <location>
        <begin position="238"/>
        <end position="262"/>
    </location>
</feature>
<dbReference type="InParanoid" id="D8PVA1"/>
<feature type="compositionally biased region" description="Low complexity" evidence="1">
    <location>
        <begin position="204"/>
        <end position="216"/>
    </location>
</feature>
<feature type="compositionally biased region" description="Low complexity" evidence="1">
    <location>
        <begin position="181"/>
        <end position="196"/>
    </location>
</feature>
<dbReference type="EMBL" id="GL377303">
    <property type="protein sequence ID" value="EFI99996.1"/>
    <property type="molecule type" value="Genomic_DNA"/>
</dbReference>
<keyword evidence="2" id="KW-0812">Transmembrane</keyword>
<dbReference type="HOGENOM" id="CLU_055658_0_0_1"/>
<feature type="region of interest" description="Disordered" evidence="1">
    <location>
        <begin position="321"/>
        <end position="341"/>
    </location>
</feature>
<feature type="compositionally biased region" description="Polar residues" evidence="1">
    <location>
        <begin position="1"/>
        <end position="13"/>
    </location>
</feature>
<accession>D8PVA1</accession>
<feature type="compositionally biased region" description="Basic residues" evidence="1">
    <location>
        <begin position="136"/>
        <end position="145"/>
    </location>
</feature>
<dbReference type="OrthoDB" id="3266087at2759"/>
<keyword evidence="2" id="KW-0472">Membrane</keyword>
<dbReference type="RefSeq" id="XP_003034899.1">
    <property type="nucleotide sequence ID" value="XM_003034853.1"/>
</dbReference>
<feature type="non-terminal residue" evidence="3">
    <location>
        <position position="381"/>
    </location>
</feature>
<feature type="compositionally biased region" description="Basic and acidic residues" evidence="1">
    <location>
        <begin position="321"/>
        <end position="338"/>
    </location>
</feature>
<evidence type="ECO:0000313" key="3">
    <source>
        <dbReference type="EMBL" id="EFI99996.1"/>
    </source>
</evidence>
<feature type="compositionally biased region" description="Basic and acidic residues" evidence="1">
    <location>
        <begin position="109"/>
        <end position="119"/>
    </location>
</feature>
<dbReference type="VEuPathDB" id="FungiDB:SCHCODRAFT_02607894"/>
<dbReference type="eggNOG" id="ENOG502SNIB">
    <property type="taxonomic scope" value="Eukaryota"/>
</dbReference>
<keyword evidence="2" id="KW-1133">Transmembrane helix</keyword>
<dbReference type="GeneID" id="9595423"/>
<dbReference type="Proteomes" id="UP000007431">
    <property type="component" value="Unassembled WGS sequence"/>
</dbReference>
<organism evidence="4">
    <name type="scientific">Schizophyllum commune (strain H4-8 / FGSC 9210)</name>
    <name type="common">Split gill fungus</name>
    <dbReference type="NCBI Taxonomy" id="578458"/>
    <lineage>
        <taxon>Eukaryota</taxon>
        <taxon>Fungi</taxon>
        <taxon>Dikarya</taxon>
        <taxon>Basidiomycota</taxon>
        <taxon>Agaricomycotina</taxon>
        <taxon>Agaricomycetes</taxon>
        <taxon>Agaricomycetidae</taxon>
        <taxon>Agaricales</taxon>
        <taxon>Schizophyllaceae</taxon>
        <taxon>Schizophyllum</taxon>
    </lineage>
</organism>
<protein>
    <submittedName>
        <fullName evidence="3">Uncharacterized protein</fullName>
    </submittedName>
</protein>